<evidence type="ECO:0008006" key="4">
    <source>
        <dbReference type="Google" id="ProtNLM"/>
    </source>
</evidence>
<dbReference type="Gene3D" id="1.10.287.1490">
    <property type="match status" value="1"/>
</dbReference>
<dbReference type="EMBL" id="JAOSID010000005">
    <property type="protein sequence ID" value="MDO8168158.1"/>
    <property type="molecule type" value="Genomic_DNA"/>
</dbReference>
<sequence>MKIKKKFFLNFFLLFLIFYFVTTKKINALGSDNRNLLLTQLENISEKKFTSLETLKNTFPQYLKTSDSEQNKLLLAKALEIILEEFDKSYYSWEKLNKNNNLETSLELLDKYNIINEFENTIAESVFDTEKYIFVFPGNEADVKNYNAYLYHKEKKFRAKQGYYWALWHPSNLEFISKKKIEYILDIFKQIITLEKENKDTRQLKEELYQYEIASSQQQKFIMEQSHLINFLRKQVLDQRNEILLNLENAKSLKQSLENNLEELKKANFLTQKKIQQLNQENQQISQDLLSYKTTLNEKKGVIQQLEQQLNQLGQQLTTKTQEVVALQTMNAESKRQLQTILTDHQRKLQATQTEFDSLQRDYQQAQQDIVGLQEQVQTLTTTIQEQEQQINQLQQTVNGQKKEITQLKKNIQETSQLLEQKNQELTHNQRLSLTAKTQLQTEISNLKNQLEVHQTTLNEKKGVIQQLEQQLNQLGQQLTTKTQEVVALQTMNAES</sequence>
<evidence type="ECO:0000313" key="2">
    <source>
        <dbReference type="EMBL" id="MDO8168158.1"/>
    </source>
</evidence>
<dbReference type="SUPFAM" id="SSF57997">
    <property type="entry name" value="Tropomyosin"/>
    <property type="match status" value="1"/>
</dbReference>
<feature type="coiled-coil region" evidence="1">
    <location>
        <begin position="240"/>
        <end position="485"/>
    </location>
</feature>
<proteinExistence type="predicted"/>
<evidence type="ECO:0000313" key="3">
    <source>
        <dbReference type="Proteomes" id="UP001172036"/>
    </source>
</evidence>
<keyword evidence="3" id="KW-1185">Reference proteome</keyword>
<evidence type="ECO:0000256" key="1">
    <source>
        <dbReference type="SAM" id="Coils"/>
    </source>
</evidence>
<protein>
    <recommendedName>
        <fullName evidence="4">Chromosome partition protein Smc</fullName>
    </recommendedName>
</protein>
<reference evidence="2 3" key="1">
    <citation type="journal article" date="2023" name="Int. J. Syst. Evol. Microbiol.">
        <title>The observation of taxonomic boundaries for the 16SrII and 16SrXXV phytoplasmas using genome-based delimitation.</title>
        <authorList>
            <person name="Rodrigues Jardim B."/>
            <person name="Tran-Nguyen L.T.T."/>
            <person name="Gambley C."/>
            <person name="Al-Sadi A.M."/>
            <person name="Al-Subhi A.M."/>
            <person name="Foissac X."/>
            <person name="Salar P."/>
            <person name="Cai H."/>
            <person name="Yang J.Y."/>
            <person name="Davis R."/>
            <person name="Jones L."/>
            <person name="Rodoni B."/>
            <person name="Constable F.E."/>
        </authorList>
    </citation>
    <scope>NUCLEOTIDE SEQUENCE [LARGE SCALE GENOMIC DNA]</scope>
    <source>
        <strain evidence="2">BAWM-155c</strain>
    </source>
</reference>
<comment type="caution">
    <text evidence="2">The sequence shown here is derived from an EMBL/GenBank/DDBJ whole genome shotgun (WGS) entry which is preliminary data.</text>
</comment>
<dbReference type="RefSeq" id="WP_304515363.1">
    <property type="nucleotide sequence ID" value="NZ_JAOSID010000005.1"/>
</dbReference>
<dbReference type="Proteomes" id="UP001172036">
    <property type="component" value="Unassembled WGS sequence"/>
</dbReference>
<dbReference type="PANTHER" id="PTHR23159:SF31">
    <property type="entry name" value="CENTROSOME-ASSOCIATED PROTEIN CEP250 ISOFORM X1"/>
    <property type="match status" value="1"/>
</dbReference>
<keyword evidence="1" id="KW-0175">Coiled coil</keyword>
<dbReference type="PANTHER" id="PTHR23159">
    <property type="entry name" value="CENTROSOMAL PROTEIN 2"/>
    <property type="match status" value="1"/>
</dbReference>
<name>A0ABT9DEA4_9MOLU</name>
<organism evidence="2 3">
    <name type="scientific">Candidatus Phytoplasma melaleucae</name>
    <dbReference type="NCBI Taxonomy" id="2982630"/>
    <lineage>
        <taxon>Bacteria</taxon>
        <taxon>Bacillati</taxon>
        <taxon>Mycoplasmatota</taxon>
        <taxon>Mollicutes</taxon>
        <taxon>Acholeplasmatales</taxon>
        <taxon>Acholeplasmataceae</taxon>
        <taxon>Candidatus Phytoplasma</taxon>
    </lineage>
</organism>
<feature type="non-terminal residue" evidence="2">
    <location>
        <position position="496"/>
    </location>
</feature>
<accession>A0ABT9DEA4</accession>
<gene>
    <name evidence="2" type="ORF">OC680_01535</name>
</gene>